<name>A0ABY8ILH7_9HYPH</name>
<evidence type="ECO:0000313" key="4">
    <source>
        <dbReference type="Proteomes" id="UP000318939"/>
    </source>
</evidence>
<accession>A0ABY8ILH7</accession>
<dbReference type="PANTHER" id="PTHR38591">
    <property type="entry name" value="HYDROLASE"/>
    <property type="match status" value="1"/>
</dbReference>
<reference evidence="3" key="1">
    <citation type="journal article" date="2019" name="Phytopathology">
        <title>A Novel Group of Rhizobium tumorigenes-Like Agrobacteria Associated with Crown Gall Disease of Rhododendron and Blueberry.</title>
        <authorList>
            <person name="Kuzmanovic N."/>
            <person name="Behrens P."/>
            <person name="Idczak E."/>
            <person name="Wagner S."/>
            <person name="Gotz M."/>
            <person name="Sproer C."/>
            <person name="Bunk B."/>
            <person name="Overmann J."/>
            <person name="Smalla K."/>
        </authorList>
    </citation>
    <scope>NUCLEOTIDE SEQUENCE</scope>
    <source>
        <strain evidence="3">Rho-6.2</strain>
    </source>
</reference>
<keyword evidence="4" id="KW-1185">Reference proteome</keyword>
<gene>
    <name evidence="3" type="ORF">PR018_06520</name>
</gene>
<reference evidence="3" key="2">
    <citation type="journal article" date="2023" name="MicrobiologyOpen">
        <title>Genomics of the tumorigenes clade of the family Rhizobiaceae and description of Rhizobium rhododendri sp. nov.</title>
        <authorList>
            <person name="Kuzmanovic N."/>
            <person name="diCenzo G.C."/>
            <person name="Bunk B."/>
            <person name="Sproeer C."/>
            <person name="Fruehling A."/>
            <person name="Neumann-Schaal M."/>
            <person name="Overmann J."/>
            <person name="Smalla K."/>
        </authorList>
    </citation>
    <scope>NUCLEOTIDE SEQUENCE</scope>
    <source>
        <strain evidence="3">Rho-6.2</strain>
    </source>
</reference>
<dbReference type="Proteomes" id="UP000318939">
    <property type="component" value="Chromosome"/>
</dbReference>
<dbReference type="EMBL" id="CP117267">
    <property type="protein sequence ID" value="WFS24146.1"/>
    <property type="molecule type" value="Genomic_DNA"/>
</dbReference>
<feature type="signal peptide" evidence="1">
    <location>
        <begin position="1"/>
        <end position="23"/>
    </location>
</feature>
<sequence length="358" mass="38491">MSVRALLFCIALAVGFQGGMVNAQGFAGLGTSADGFAVPKPGVPFSFPADHGPHPDYRIEWWYLTADLRGADGKDYGVQWTLFRSALSPGAKANWSSPQIWMGNAAVTTPTQHFVAEKFSRDGSGAAGVTATPFAAWIDDWQMKTRPDKPAGGDALSHIDLTATGASFRYDLTLDAKGPILAQGDGGYSVKSAGGQASEYYSQPFYAAKGTLKLPGGDVAVTGDAWLDREWSSQPLSADQKGWDWFSLHLENGEKLMGFRLRDSGAGFTSATWIAADGKPTPLPKGALTMTPLKTTNVSGHTVPTEWRLDIPARNFSVTTSPLNAQAWMATRFPYWEGPISFQGTQKGRGYLEMTGYD</sequence>
<dbReference type="InterPro" id="IPR010791">
    <property type="entry name" value="AttH_dom"/>
</dbReference>
<feature type="domain" description="AttH" evidence="2">
    <location>
        <begin position="59"/>
        <end position="233"/>
    </location>
</feature>
<evidence type="ECO:0000256" key="1">
    <source>
        <dbReference type="SAM" id="SignalP"/>
    </source>
</evidence>
<dbReference type="Pfam" id="PF17186">
    <property type="entry name" value="Lipocalin_9"/>
    <property type="match status" value="1"/>
</dbReference>
<proteinExistence type="predicted"/>
<dbReference type="InterPro" id="IPR023374">
    <property type="entry name" value="AttH-like_dom_sf"/>
</dbReference>
<keyword evidence="1" id="KW-0732">Signal</keyword>
<feature type="chain" id="PRO_5046605334" evidence="1">
    <location>
        <begin position="24"/>
        <end position="358"/>
    </location>
</feature>
<evidence type="ECO:0000313" key="3">
    <source>
        <dbReference type="EMBL" id="WFS24146.1"/>
    </source>
</evidence>
<dbReference type="PANTHER" id="PTHR38591:SF1">
    <property type="entry name" value="BLL1000 PROTEIN"/>
    <property type="match status" value="1"/>
</dbReference>
<protein>
    <submittedName>
        <fullName evidence="3">Lipocalin-like domain-containing protein</fullName>
    </submittedName>
</protein>
<dbReference type="SUPFAM" id="SSF159245">
    <property type="entry name" value="AttH-like"/>
    <property type="match status" value="1"/>
</dbReference>
<evidence type="ECO:0000259" key="2">
    <source>
        <dbReference type="Pfam" id="PF07143"/>
    </source>
</evidence>
<organism evidence="3 4">
    <name type="scientific">Rhizobium rhododendri</name>
    <dbReference type="NCBI Taxonomy" id="2506430"/>
    <lineage>
        <taxon>Bacteria</taxon>
        <taxon>Pseudomonadati</taxon>
        <taxon>Pseudomonadota</taxon>
        <taxon>Alphaproteobacteria</taxon>
        <taxon>Hyphomicrobiales</taxon>
        <taxon>Rhizobiaceae</taxon>
        <taxon>Rhizobium/Agrobacterium group</taxon>
        <taxon>Rhizobium</taxon>
    </lineage>
</organism>
<dbReference type="RefSeq" id="WP_142822659.1">
    <property type="nucleotide sequence ID" value="NZ_CP117267.1"/>
</dbReference>
<dbReference type="Gene3D" id="2.40.370.10">
    <property type="entry name" value="AttH-like domain"/>
    <property type="match status" value="2"/>
</dbReference>
<dbReference type="Pfam" id="PF07143">
    <property type="entry name" value="CrtC"/>
    <property type="match status" value="1"/>
</dbReference>